<evidence type="ECO:0000313" key="2">
    <source>
        <dbReference type="Proteomes" id="UP000278143"/>
    </source>
</evidence>
<dbReference type="PANTHER" id="PTHR14932">
    <property type="entry name" value="RAS GTPASE-RELATED"/>
    <property type="match status" value="1"/>
</dbReference>
<gene>
    <name evidence="1" type="ORF">SYNPS1DRAFT_23103</name>
</gene>
<accession>A0A4P9YZK9</accession>
<organism evidence="1 2">
    <name type="scientific">Syncephalis pseudoplumigaleata</name>
    <dbReference type="NCBI Taxonomy" id="1712513"/>
    <lineage>
        <taxon>Eukaryota</taxon>
        <taxon>Fungi</taxon>
        <taxon>Fungi incertae sedis</taxon>
        <taxon>Zoopagomycota</taxon>
        <taxon>Zoopagomycotina</taxon>
        <taxon>Zoopagomycetes</taxon>
        <taxon>Zoopagales</taxon>
        <taxon>Piptocephalidaceae</taxon>
        <taxon>Syncephalis</taxon>
    </lineage>
</organism>
<feature type="non-terminal residue" evidence="1">
    <location>
        <position position="189"/>
    </location>
</feature>
<dbReference type="OrthoDB" id="5592369at2759"/>
<dbReference type="InterPro" id="IPR027417">
    <property type="entry name" value="P-loop_NTPase"/>
</dbReference>
<dbReference type="InterPro" id="IPR040385">
    <property type="entry name" value="RABL6"/>
</dbReference>
<dbReference type="GO" id="GO:0005525">
    <property type="term" value="F:GTP binding"/>
    <property type="evidence" value="ECO:0007669"/>
    <property type="project" value="InterPro"/>
</dbReference>
<dbReference type="GO" id="GO:0005829">
    <property type="term" value="C:cytosol"/>
    <property type="evidence" value="ECO:0007669"/>
    <property type="project" value="TreeGrafter"/>
</dbReference>
<dbReference type="GO" id="GO:0005634">
    <property type="term" value="C:nucleus"/>
    <property type="evidence" value="ECO:0007669"/>
    <property type="project" value="TreeGrafter"/>
</dbReference>
<keyword evidence="2" id="KW-1185">Reference proteome</keyword>
<dbReference type="AlphaFoldDB" id="A0A4P9YZK9"/>
<protein>
    <submittedName>
        <fullName evidence="1">Uncharacterized protein</fullName>
    </submittedName>
</protein>
<dbReference type="Gene3D" id="3.40.50.300">
    <property type="entry name" value="P-loop containing nucleotide triphosphate hydrolases"/>
    <property type="match status" value="1"/>
</dbReference>
<dbReference type="PANTHER" id="PTHR14932:SF1">
    <property type="entry name" value="RAB-LIKE PROTEIN 6"/>
    <property type="match status" value="1"/>
</dbReference>
<dbReference type="SUPFAM" id="SSF52540">
    <property type="entry name" value="P-loop containing nucleoside triphosphate hydrolases"/>
    <property type="match status" value="1"/>
</dbReference>
<evidence type="ECO:0000313" key="1">
    <source>
        <dbReference type="EMBL" id="RKP24851.1"/>
    </source>
</evidence>
<reference evidence="1" key="1">
    <citation type="submission" date="2018-07" db="EMBL/GenBank/DDBJ databases">
        <title>Leveraging single-cell genomics to expand the Fungal Tree of Life.</title>
        <authorList>
            <consortium name="DOE Joint Genome Institute"/>
            <person name="Ahrendt S.R."/>
            <person name="Quandt C.A."/>
            <person name="Ciobanu D."/>
            <person name="Clum A."/>
            <person name="Salamov A."/>
            <person name="Andreopoulos B."/>
            <person name="Cheng J.-F."/>
            <person name="Woyke T."/>
            <person name="Pelin A."/>
            <person name="Henrissat B."/>
            <person name="Reynolds N."/>
            <person name="Benny G.L."/>
            <person name="Smith M.E."/>
            <person name="James T.Y."/>
            <person name="Grigoriev I.V."/>
        </authorList>
    </citation>
    <scope>NUCLEOTIDE SEQUENCE</scope>
    <source>
        <strain evidence="1">Benny S71-1</strain>
    </source>
</reference>
<proteinExistence type="predicted"/>
<name>A0A4P9YZK9_9FUNG</name>
<dbReference type="EMBL" id="KZ990004">
    <property type="protein sequence ID" value="RKP24851.1"/>
    <property type="molecule type" value="Genomic_DNA"/>
</dbReference>
<dbReference type="Proteomes" id="UP000278143">
    <property type="component" value="Unassembled WGS sequence"/>
</dbReference>
<sequence>MATLFPHLGLDDLAAWVEGVSDDMLRGLLNCYGAVHLVQGLPFSEQYTPTPQIQVENIQWNYNDHRTSVIKVEFWDVVDRGIAADTPASPSCHGVASTMLLDAETVDVYRGASAVVLMFDVTREDTLDYVKQHLPEVPHGIPILVLVTAWLREYSEEQASTGEFVAEFIRYTEASLKNGQGLEYLYRFL</sequence>